<feature type="coiled-coil region" evidence="1">
    <location>
        <begin position="138"/>
        <end position="193"/>
    </location>
</feature>
<keyword evidence="5" id="KW-1185">Reference proteome</keyword>
<keyword evidence="3" id="KW-1133">Transmembrane helix</keyword>
<accession>A0A5J4Z1B4</accession>
<dbReference type="AlphaFoldDB" id="A0A5J4Z1B4"/>
<comment type="caution">
    <text evidence="4">The sequence shown here is derived from an EMBL/GenBank/DDBJ whole genome shotgun (WGS) entry which is preliminary data.</text>
</comment>
<gene>
    <name evidence="4" type="ORF">FVE85_5274</name>
</gene>
<evidence type="ECO:0000256" key="2">
    <source>
        <dbReference type="SAM" id="MobiDB-lite"/>
    </source>
</evidence>
<dbReference type="OrthoDB" id="4236at2759"/>
<feature type="compositionally biased region" description="Basic and acidic residues" evidence="2">
    <location>
        <begin position="505"/>
        <end position="521"/>
    </location>
</feature>
<name>A0A5J4Z1B4_PORPP</name>
<feature type="transmembrane region" description="Helical" evidence="3">
    <location>
        <begin position="73"/>
        <end position="94"/>
    </location>
</feature>
<sequence length="584" mass="64504">MWVDHAEDARAGGARDYRSMAIDVCDDDGVGAAAARGSVMGACAGTQRAPWNNAMCRKRRNCARSSRRDRTAAVLAVVVVAAMLFAVGTSVEMVSETGGSAQTRAAGELSANSWDSPDTRRLLSFDEGGAGTELLSKVRNLQEELRLITKETEELRQEREALEARVMQRREAFQKEQDTLAQQLQKIKQENEKLDGVRGGNAAEIRNKYIALVSRKYELQVKRRDMILEEQKLLTQHAKLEKVLKTASVDKYVTAHSEGLPPSIRSALLSSAEAIVPFFDTLSFAVSANDQLVDQVSAELSRVTRINVRGLPFAGGILFYLLVLIPVITATRLGLSILRSSRKLSVSHYILFGDVYFFLLATVFAAFQSLGWIHVSSLLTGQHRGRVLFMLFGLITYFFCHLWMLTLQSIVSRTRDNVSQLVATLAVGTHFTIFILQKALTRQAVDVRTSSLYVYATMFLLMAADRWQRLSFSLPSLASLHTLVAITLPRKVSSMLRESTTGGADKADASNRYSTKADRKLKASKTSGSSAKSESFLSFFLDTRSESRNASAPKRSSKAKVVVSSDSSDEEITAPKRGQYGKRK</sequence>
<feature type="compositionally biased region" description="Low complexity" evidence="2">
    <location>
        <begin position="524"/>
        <end position="535"/>
    </location>
</feature>
<dbReference type="EMBL" id="VRMN01000001">
    <property type="protein sequence ID" value="KAA8497689.1"/>
    <property type="molecule type" value="Genomic_DNA"/>
</dbReference>
<feature type="transmembrane region" description="Helical" evidence="3">
    <location>
        <begin position="311"/>
        <end position="335"/>
    </location>
</feature>
<feature type="transmembrane region" description="Helical" evidence="3">
    <location>
        <begin position="387"/>
        <end position="406"/>
    </location>
</feature>
<protein>
    <submittedName>
        <fullName evidence="4">Uncharacterized protein</fullName>
    </submittedName>
</protein>
<reference evidence="5" key="1">
    <citation type="journal article" date="2019" name="Nat. Commun.">
        <title>Expansion of phycobilisome linker gene families in mesophilic red algae.</title>
        <authorList>
            <person name="Lee J."/>
            <person name="Kim D."/>
            <person name="Bhattacharya D."/>
            <person name="Yoon H.S."/>
        </authorList>
    </citation>
    <scope>NUCLEOTIDE SEQUENCE [LARGE SCALE GENOMIC DNA]</scope>
    <source>
        <strain evidence="5">CCMP 1328</strain>
    </source>
</reference>
<evidence type="ECO:0000256" key="1">
    <source>
        <dbReference type="SAM" id="Coils"/>
    </source>
</evidence>
<organism evidence="4 5">
    <name type="scientific">Porphyridium purpureum</name>
    <name type="common">Red alga</name>
    <name type="synonym">Porphyridium cruentum</name>
    <dbReference type="NCBI Taxonomy" id="35688"/>
    <lineage>
        <taxon>Eukaryota</taxon>
        <taxon>Rhodophyta</taxon>
        <taxon>Bangiophyceae</taxon>
        <taxon>Porphyridiales</taxon>
        <taxon>Porphyridiaceae</taxon>
        <taxon>Porphyridium</taxon>
    </lineage>
</organism>
<feature type="region of interest" description="Disordered" evidence="2">
    <location>
        <begin position="499"/>
        <end position="584"/>
    </location>
</feature>
<feature type="compositionally biased region" description="Low complexity" evidence="2">
    <location>
        <begin position="548"/>
        <end position="566"/>
    </location>
</feature>
<evidence type="ECO:0000313" key="4">
    <source>
        <dbReference type="EMBL" id="KAA8497689.1"/>
    </source>
</evidence>
<dbReference type="Proteomes" id="UP000324585">
    <property type="component" value="Unassembled WGS sequence"/>
</dbReference>
<keyword evidence="3" id="KW-0472">Membrane</keyword>
<evidence type="ECO:0000256" key="3">
    <source>
        <dbReference type="SAM" id="Phobius"/>
    </source>
</evidence>
<proteinExistence type="predicted"/>
<keyword evidence="1" id="KW-0175">Coiled coil</keyword>
<feature type="transmembrane region" description="Helical" evidence="3">
    <location>
        <begin position="355"/>
        <end position="375"/>
    </location>
</feature>
<keyword evidence="3" id="KW-0812">Transmembrane</keyword>
<evidence type="ECO:0000313" key="5">
    <source>
        <dbReference type="Proteomes" id="UP000324585"/>
    </source>
</evidence>